<comment type="subcellular location">
    <subcellularLocation>
        <location evidence="1">Membrane</location>
        <topology evidence="1">Multi-pass membrane protein</topology>
    </subcellularLocation>
</comment>
<evidence type="ECO:0000256" key="1">
    <source>
        <dbReference type="ARBA" id="ARBA00004141"/>
    </source>
</evidence>
<dbReference type="InterPro" id="IPR009311">
    <property type="entry name" value="IFI6/IFI27-like"/>
</dbReference>
<evidence type="ECO:0000256" key="5">
    <source>
        <dbReference type="ARBA" id="ARBA00023136"/>
    </source>
</evidence>
<dbReference type="Proteomes" id="UP000054018">
    <property type="component" value="Unassembled WGS sequence"/>
</dbReference>
<comment type="similarity">
    <text evidence="2">Belongs to the IFI6/IFI27 family.</text>
</comment>
<dbReference type="Pfam" id="PF06140">
    <property type="entry name" value="Ifi-6-16"/>
    <property type="match status" value="1"/>
</dbReference>
<keyword evidence="7" id="KW-0732">Signal</keyword>
<evidence type="ECO:0000313" key="8">
    <source>
        <dbReference type="EMBL" id="KIK12553.1"/>
    </source>
</evidence>
<dbReference type="GO" id="GO:0016020">
    <property type="term" value="C:membrane"/>
    <property type="evidence" value="ECO:0007669"/>
    <property type="project" value="UniProtKB-SubCell"/>
</dbReference>
<keyword evidence="3 6" id="KW-0812">Transmembrane</keyword>
<sequence>MALILLLLAPILLLMTTVTSDETIPSMSHIISTVVKVFVTGYFLLASDWIIDHFPEVQGWVISQPLYAAAAIVGVAILVFVLVPWLGRVFVRCLGFGTKGVTRGSTAARYQSRRLGGSVPAGSMFSSFQSMGATQR</sequence>
<feature type="transmembrane region" description="Helical" evidence="6">
    <location>
        <begin position="30"/>
        <end position="54"/>
    </location>
</feature>
<evidence type="ECO:0000313" key="9">
    <source>
        <dbReference type="Proteomes" id="UP000054018"/>
    </source>
</evidence>
<evidence type="ECO:0000256" key="4">
    <source>
        <dbReference type="ARBA" id="ARBA00022989"/>
    </source>
</evidence>
<keyword evidence="5 6" id="KW-0472">Membrane</keyword>
<keyword evidence="9" id="KW-1185">Reference proteome</keyword>
<gene>
    <name evidence="8" type="ORF">PISMIDRAFT_433688</name>
</gene>
<keyword evidence="4 6" id="KW-1133">Transmembrane helix</keyword>
<feature type="chain" id="PRO_5002217819" evidence="7">
    <location>
        <begin position="21"/>
        <end position="136"/>
    </location>
</feature>
<organism evidence="8 9">
    <name type="scientific">Pisolithus microcarpus 441</name>
    <dbReference type="NCBI Taxonomy" id="765257"/>
    <lineage>
        <taxon>Eukaryota</taxon>
        <taxon>Fungi</taxon>
        <taxon>Dikarya</taxon>
        <taxon>Basidiomycota</taxon>
        <taxon>Agaricomycotina</taxon>
        <taxon>Agaricomycetes</taxon>
        <taxon>Agaricomycetidae</taxon>
        <taxon>Boletales</taxon>
        <taxon>Sclerodermatineae</taxon>
        <taxon>Pisolithaceae</taxon>
        <taxon>Pisolithus</taxon>
    </lineage>
</organism>
<evidence type="ECO:0000256" key="3">
    <source>
        <dbReference type="ARBA" id="ARBA00022692"/>
    </source>
</evidence>
<evidence type="ECO:0000256" key="6">
    <source>
        <dbReference type="SAM" id="Phobius"/>
    </source>
</evidence>
<dbReference type="EMBL" id="KN834071">
    <property type="protein sequence ID" value="KIK12553.1"/>
    <property type="molecule type" value="Genomic_DNA"/>
</dbReference>
<protein>
    <submittedName>
        <fullName evidence="8">Uncharacterized protein</fullName>
    </submittedName>
</protein>
<evidence type="ECO:0000256" key="7">
    <source>
        <dbReference type="SAM" id="SignalP"/>
    </source>
</evidence>
<name>A0A0C9YXC7_9AGAM</name>
<evidence type="ECO:0000256" key="2">
    <source>
        <dbReference type="ARBA" id="ARBA00007262"/>
    </source>
</evidence>
<feature type="signal peptide" evidence="7">
    <location>
        <begin position="1"/>
        <end position="20"/>
    </location>
</feature>
<proteinExistence type="inferred from homology"/>
<dbReference type="AlphaFoldDB" id="A0A0C9YXC7"/>
<dbReference type="OrthoDB" id="440424at2759"/>
<dbReference type="InterPro" id="IPR038213">
    <property type="entry name" value="IFI6/IFI27-like_sf"/>
</dbReference>
<dbReference type="Gene3D" id="6.10.110.10">
    <property type="match status" value="1"/>
</dbReference>
<accession>A0A0C9YXC7</accession>
<reference evidence="8 9" key="1">
    <citation type="submission" date="2014-04" db="EMBL/GenBank/DDBJ databases">
        <authorList>
            <consortium name="DOE Joint Genome Institute"/>
            <person name="Kuo A."/>
            <person name="Kohler A."/>
            <person name="Costa M.D."/>
            <person name="Nagy L.G."/>
            <person name="Floudas D."/>
            <person name="Copeland A."/>
            <person name="Barry K.W."/>
            <person name="Cichocki N."/>
            <person name="Veneault-Fourrey C."/>
            <person name="LaButti K."/>
            <person name="Lindquist E.A."/>
            <person name="Lipzen A."/>
            <person name="Lundell T."/>
            <person name="Morin E."/>
            <person name="Murat C."/>
            <person name="Sun H."/>
            <person name="Tunlid A."/>
            <person name="Henrissat B."/>
            <person name="Grigoriev I.V."/>
            <person name="Hibbett D.S."/>
            <person name="Martin F."/>
            <person name="Nordberg H.P."/>
            <person name="Cantor M.N."/>
            <person name="Hua S.X."/>
        </authorList>
    </citation>
    <scope>NUCLEOTIDE SEQUENCE [LARGE SCALE GENOMIC DNA]</scope>
    <source>
        <strain evidence="8 9">441</strain>
    </source>
</reference>
<reference evidence="9" key="2">
    <citation type="submission" date="2015-01" db="EMBL/GenBank/DDBJ databases">
        <title>Evolutionary Origins and Diversification of the Mycorrhizal Mutualists.</title>
        <authorList>
            <consortium name="DOE Joint Genome Institute"/>
            <consortium name="Mycorrhizal Genomics Consortium"/>
            <person name="Kohler A."/>
            <person name="Kuo A."/>
            <person name="Nagy L.G."/>
            <person name="Floudas D."/>
            <person name="Copeland A."/>
            <person name="Barry K.W."/>
            <person name="Cichocki N."/>
            <person name="Veneault-Fourrey C."/>
            <person name="LaButti K."/>
            <person name="Lindquist E.A."/>
            <person name="Lipzen A."/>
            <person name="Lundell T."/>
            <person name="Morin E."/>
            <person name="Murat C."/>
            <person name="Riley R."/>
            <person name="Ohm R."/>
            <person name="Sun H."/>
            <person name="Tunlid A."/>
            <person name="Henrissat B."/>
            <person name="Grigoriev I.V."/>
            <person name="Hibbett D.S."/>
            <person name="Martin F."/>
        </authorList>
    </citation>
    <scope>NUCLEOTIDE SEQUENCE [LARGE SCALE GENOMIC DNA]</scope>
    <source>
        <strain evidence="9">441</strain>
    </source>
</reference>
<feature type="transmembrane region" description="Helical" evidence="6">
    <location>
        <begin position="66"/>
        <end position="86"/>
    </location>
</feature>
<dbReference type="HOGENOM" id="CLU_1886574_0_0_1"/>